<dbReference type="PROSITE" id="PS51257">
    <property type="entry name" value="PROKAR_LIPOPROTEIN"/>
    <property type="match status" value="1"/>
</dbReference>
<proteinExistence type="predicted"/>
<gene>
    <name evidence="1" type="ORF">METZ01_LOCUS81295</name>
</gene>
<dbReference type="EMBL" id="UINC01006586">
    <property type="protein sequence ID" value="SVA28441.1"/>
    <property type="molecule type" value="Genomic_DNA"/>
</dbReference>
<dbReference type="AlphaFoldDB" id="A0A381UL29"/>
<dbReference type="PROSITE" id="PS00018">
    <property type="entry name" value="EF_HAND_1"/>
    <property type="match status" value="1"/>
</dbReference>
<evidence type="ECO:0000313" key="1">
    <source>
        <dbReference type="EMBL" id="SVA28441.1"/>
    </source>
</evidence>
<sequence length="404" mass="42837">MKSNLTKILSLFMGSLLLFSACEDEDDSPNLGDAVGTWELVGLTGTYERKIITKDGVTSSADAYPLVANWVDAATFAGAAGVDAAFVKAATSQTLATFKAGDNAPGFPRNAAFDKAALALTGIQMTVDLLDSKSADTPGTYTVKGTYPSLRLNPDNCSTYLMLPPPQINDTGDWTANYDTGVFTLSPVVDIDQVLPPFPDGKFKVNREVEPATFNLDFLDRDGHDGLYSQVQNSWDETNDRVVSGLNGLPVNAGGGWDPTADSDPSSEAYIMQAALAPWGGYLTWYALNALGETAAKAQDVKNPLIDLNADGAINAVDMLIYMHSDNLAGGGGKTAFGMPYALLVNSTDPTAPAFTNDSGSDWAAAGLATGAGGKLKYRIDMGVCMPVNETIEFKSFWNEKLVQ</sequence>
<accession>A0A381UL29</accession>
<reference evidence="1" key="1">
    <citation type="submission" date="2018-05" db="EMBL/GenBank/DDBJ databases">
        <authorList>
            <person name="Lanie J.A."/>
            <person name="Ng W.-L."/>
            <person name="Kazmierczak K.M."/>
            <person name="Andrzejewski T.M."/>
            <person name="Davidsen T.M."/>
            <person name="Wayne K.J."/>
            <person name="Tettelin H."/>
            <person name="Glass J.I."/>
            <person name="Rusch D."/>
            <person name="Podicherti R."/>
            <person name="Tsui H.-C.T."/>
            <person name="Winkler M.E."/>
        </authorList>
    </citation>
    <scope>NUCLEOTIDE SEQUENCE</scope>
</reference>
<name>A0A381UL29_9ZZZZ</name>
<protein>
    <submittedName>
        <fullName evidence="1">Uncharacterized protein</fullName>
    </submittedName>
</protein>
<organism evidence="1">
    <name type="scientific">marine metagenome</name>
    <dbReference type="NCBI Taxonomy" id="408172"/>
    <lineage>
        <taxon>unclassified sequences</taxon>
        <taxon>metagenomes</taxon>
        <taxon>ecological metagenomes</taxon>
    </lineage>
</organism>
<dbReference type="InterPro" id="IPR018247">
    <property type="entry name" value="EF_Hand_1_Ca_BS"/>
</dbReference>